<dbReference type="GO" id="GO:0004497">
    <property type="term" value="F:monooxygenase activity"/>
    <property type="evidence" value="ECO:0007669"/>
    <property type="project" value="UniProtKB-KW"/>
</dbReference>
<evidence type="ECO:0000256" key="1">
    <source>
        <dbReference type="ARBA" id="ARBA00001971"/>
    </source>
</evidence>
<evidence type="ECO:0000313" key="6">
    <source>
        <dbReference type="Proteomes" id="UP000031549"/>
    </source>
</evidence>
<dbReference type="GO" id="GO:0020037">
    <property type="term" value="F:heme binding"/>
    <property type="evidence" value="ECO:0007669"/>
    <property type="project" value="InterPro"/>
</dbReference>
<comment type="cofactor">
    <cofactor evidence="1 3">
        <name>heme</name>
        <dbReference type="ChEBI" id="CHEBI:30413"/>
    </cofactor>
</comment>
<dbReference type="InterPro" id="IPR017972">
    <property type="entry name" value="Cyt_P450_CS"/>
</dbReference>
<accession>A0A846HHQ0</accession>
<reference evidence="5 6" key="1">
    <citation type="journal article" date="2015" name="Genome Announc.">
        <title>Draft Genome Sequence of Cyanobacterium Hassallia byssoidea Strain VB512170, Isolated from Monuments in India.</title>
        <authorList>
            <person name="Singh D."/>
            <person name="Chandrababunaidu M.M."/>
            <person name="Panda A."/>
            <person name="Sen D."/>
            <person name="Bhattacharyya S."/>
            <person name="Adhikary S.P."/>
            <person name="Tripathy S."/>
        </authorList>
    </citation>
    <scope>NUCLEOTIDE SEQUENCE [LARGE SCALE GENOMIC DNA]</scope>
    <source>
        <strain evidence="5 6">VB512170</strain>
    </source>
</reference>
<keyword evidence="3 4" id="KW-0408">Iron</keyword>
<evidence type="ECO:0000256" key="2">
    <source>
        <dbReference type="ARBA" id="ARBA00010617"/>
    </source>
</evidence>
<comment type="caution">
    <text evidence="5">The sequence shown here is derived from an EMBL/GenBank/DDBJ whole genome shotgun (WGS) entry which is preliminary data.</text>
</comment>
<keyword evidence="4" id="KW-0503">Monooxygenase</keyword>
<dbReference type="InterPro" id="IPR001128">
    <property type="entry name" value="Cyt_P450"/>
</dbReference>
<keyword evidence="4" id="KW-0560">Oxidoreductase</keyword>
<evidence type="ECO:0000256" key="4">
    <source>
        <dbReference type="RuleBase" id="RU000461"/>
    </source>
</evidence>
<keyword evidence="3 4" id="KW-0479">Metal-binding</keyword>
<dbReference type="Proteomes" id="UP000031549">
    <property type="component" value="Unassembled WGS sequence"/>
</dbReference>
<dbReference type="GO" id="GO:0016705">
    <property type="term" value="F:oxidoreductase activity, acting on paired donors, with incorporation or reduction of molecular oxygen"/>
    <property type="evidence" value="ECO:0007669"/>
    <property type="project" value="InterPro"/>
</dbReference>
<dbReference type="PRINTS" id="PR00463">
    <property type="entry name" value="EP450I"/>
</dbReference>
<dbReference type="PANTHER" id="PTHR24305">
    <property type="entry name" value="CYTOCHROME P450"/>
    <property type="match status" value="1"/>
</dbReference>
<feature type="binding site" description="axial binding residue" evidence="3">
    <location>
        <position position="394"/>
    </location>
    <ligand>
        <name>heme</name>
        <dbReference type="ChEBI" id="CHEBI:30413"/>
    </ligand>
    <ligandPart>
        <name>Fe</name>
        <dbReference type="ChEBI" id="CHEBI:18248"/>
    </ligandPart>
</feature>
<dbReference type="InterPro" id="IPR050121">
    <property type="entry name" value="Cytochrome_P450_monoxygenase"/>
</dbReference>
<sequence>MQLINPVKTPAFLQKIQWVADPVGYMETAVKEYPDIFTARIIGFGDTLVFVNHPQALQEILTNDRKKFAAPGDVNEIVQPIVGDYSIFMLEGDRHKKRRQLVMPSFHGERMRKYGELIRNITEKTISNLPQNQLFLARTAMQEISLQVILEAVFGLHEGERYQQLKRGLTAISDLFRSPLTSSFLYFPWLQKDLGAWSPWGKFVRDRAAIDKIIYTEIAERRSSPDPNRIDILSLLMSARDEEGNPMTDQELRDELMTMLLAGYETTASAMAWALYWTHYKPEVRNKILQELDTLGDSPDPMSIFRLPYLTAVCNETLRIHPVTIFTFPRVVRESVELLGHKLEPGTNIVGCMYLVHQREDLYPEPKQFKPERFLERQFSPYEFIPFGAGARRCIGDALAQFQMKLVLATILSRYQLALTDNQPETPRRRGITLAPARGVKMVITGQRVRKESQLTMARI</sequence>
<dbReference type="GO" id="GO:0005506">
    <property type="term" value="F:iron ion binding"/>
    <property type="evidence" value="ECO:0007669"/>
    <property type="project" value="InterPro"/>
</dbReference>
<dbReference type="Gene3D" id="1.10.630.10">
    <property type="entry name" value="Cytochrome P450"/>
    <property type="match status" value="1"/>
</dbReference>
<dbReference type="PRINTS" id="PR00385">
    <property type="entry name" value="P450"/>
</dbReference>
<organism evidence="5 6">
    <name type="scientific">Hassallia byssoidea VB512170</name>
    <dbReference type="NCBI Taxonomy" id="1304833"/>
    <lineage>
        <taxon>Bacteria</taxon>
        <taxon>Bacillati</taxon>
        <taxon>Cyanobacteriota</taxon>
        <taxon>Cyanophyceae</taxon>
        <taxon>Nostocales</taxon>
        <taxon>Tolypothrichaceae</taxon>
        <taxon>Hassallia</taxon>
    </lineage>
</organism>
<dbReference type="PANTHER" id="PTHR24305:SF166">
    <property type="entry name" value="CYTOCHROME P450 12A4, MITOCHONDRIAL-RELATED"/>
    <property type="match status" value="1"/>
</dbReference>
<keyword evidence="6" id="KW-1185">Reference proteome</keyword>
<keyword evidence="3 4" id="KW-0349">Heme</keyword>
<dbReference type="InterPro" id="IPR036396">
    <property type="entry name" value="Cyt_P450_sf"/>
</dbReference>
<gene>
    <name evidence="5" type="ORF">PI95_029125</name>
</gene>
<dbReference type="Pfam" id="PF00067">
    <property type="entry name" value="p450"/>
    <property type="match status" value="1"/>
</dbReference>
<dbReference type="PROSITE" id="PS00086">
    <property type="entry name" value="CYTOCHROME_P450"/>
    <property type="match status" value="1"/>
</dbReference>
<dbReference type="CDD" id="cd11053">
    <property type="entry name" value="CYP110-like"/>
    <property type="match status" value="1"/>
</dbReference>
<evidence type="ECO:0000313" key="5">
    <source>
        <dbReference type="EMBL" id="NEU76468.1"/>
    </source>
</evidence>
<dbReference type="AlphaFoldDB" id="A0A846HHQ0"/>
<protein>
    <submittedName>
        <fullName evidence="5">Cytochrome P450</fullName>
    </submittedName>
</protein>
<proteinExistence type="inferred from homology"/>
<comment type="similarity">
    <text evidence="2 4">Belongs to the cytochrome P450 family.</text>
</comment>
<dbReference type="EMBL" id="JTCM02000112">
    <property type="protein sequence ID" value="NEU76468.1"/>
    <property type="molecule type" value="Genomic_DNA"/>
</dbReference>
<dbReference type="RefSeq" id="WP_039741376.1">
    <property type="nucleotide sequence ID" value="NZ_JTCM02000112.1"/>
</dbReference>
<dbReference type="SUPFAM" id="SSF48264">
    <property type="entry name" value="Cytochrome P450"/>
    <property type="match status" value="1"/>
</dbReference>
<name>A0A846HHQ0_9CYAN</name>
<dbReference type="InterPro" id="IPR002401">
    <property type="entry name" value="Cyt_P450_E_grp-I"/>
</dbReference>
<evidence type="ECO:0000256" key="3">
    <source>
        <dbReference type="PIRSR" id="PIRSR602401-1"/>
    </source>
</evidence>